<dbReference type="Proteomes" id="UP000887575">
    <property type="component" value="Unassembled WGS sequence"/>
</dbReference>
<accession>A0AAF3F8B1</accession>
<name>A0AAF3F8B1_9BILA</name>
<evidence type="ECO:0000256" key="1">
    <source>
        <dbReference type="SAM" id="MobiDB-lite"/>
    </source>
</evidence>
<evidence type="ECO:0000313" key="4">
    <source>
        <dbReference type="WBParaSite" id="MBELARI_LOCUS3136"/>
    </source>
</evidence>
<reference evidence="4" key="1">
    <citation type="submission" date="2024-02" db="UniProtKB">
        <authorList>
            <consortium name="WormBaseParasite"/>
        </authorList>
    </citation>
    <scope>IDENTIFICATION</scope>
</reference>
<protein>
    <submittedName>
        <fullName evidence="4">Uncharacterized protein</fullName>
    </submittedName>
</protein>
<evidence type="ECO:0000313" key="3">
    <source>
        <dbReference type="Proteomes" id="UP000887575"/>
    </source>
</evidence>
<organism evidence="3 4">
    <name type="scientific">Mesorhabditis belari</name>
    <dbReference type="NCBI Taxonomy" id="2138241"/>
    <lineage>
        <taxon>Eukaryota</taxon>
        <taxon>Metazoa</taxon>
        <taxon>Ecdysozoa</taxon>
        <taxon>Nematoda</taxon>
        <taxon>Chromadorea</taxon>
        <taxon>Rhabditida</taxon>
        <taxon>Rhabditina</taxon>
        <taxon>Rhabditomorpha</taxon>
        <taxon>Rhabditoidea</taxon>
        <taxon>Rhabditidae</taxon>
        <taxon>Mesorhabditinae</taxon>
        <taxon>Mesorhabditis</taxon>
    </lineage>
</organism>
<keyword evidence="3" id="KW-1185">Reference proteome</keyword>
<feature type="transmembrane region" description="Helical" evidence="2">
    <location>
        <begin position="46"/>
        <end position="71"/>
    </location>
</feature>
<keyword evidence="2" id="KW-0812">Transmembrane</keyword>
<feature type="region of interest" description="Disordered" evidence="1">
    <location>
        <begin position="80"/>
        <end position="116"/>
    </location>
</feature>
<sequence length="116" mass="12490">MATESPETSIYQGPAFPFPPPAPCEGFLCYYEAGNNYFTSSMIWKLLISLSIILMILIIVASVIICTNCGCGKKKKRRNSRSFLLSSQTTSTLPASVPPIKGSSLPPKAAPEDTSV</sequence>
<proteinExistence type="predicted"/>
<evidence type="ECO:0000256" key="2">
    <source>
        <dbReference type="SAM" id="Phobius"/>
    </source>
</evidence>
<keyword evidence="2" id="KW-1133">Transmembrane helix</keyword>
<keyword evidence="2" id="KW-0472">Membrane</keyword>
<feature type="compositionally biased region" description="Low complexity" evidence="1">
    <location>
        <begin position="81"/>
        <end position="95"/>
    </location>
</feature>
<dbReference type="AlphaFoldDB" id="A0AAF3F8B1"/>
<dbReference type="WBParaSite" id="MBELARI_LOCUS3136">
    <property type="protein sequence ID" value="MBELARI_LOCUS3136"/>
    <property type="gene ID" value="MBELARI_LOCUS3136"/>
</dbReference>